<dbReference type="PROSITE" id="PS51736">
    <property type="entry name" value="RECOMBINASES_3"/>
    <property type="match status" value="1"/>
</dbReference>
<dbReference type="EMBL" id="NFLB01000007">
    <property type="protein sequence ID" value="OUQ05050.1"/>
    <property type="molecule type" value="Genomic_DNA"/>
</dbReference>
<dbReference type="InterPro" id="IPR050639">
    <property type="entry name" value="SSR_resolvase"/>
</dbReference>
<dbReference type="GO" id="GO:0000150">
    <property type="term" value="F:DNA strand exchange activity"/>
    <property type="evidence" value="ECO:0007669"/>
    <property type="project" value="InterPro"/>
</dbReference>
<gene>
    <name evidence="4" type="ORF">B5E91_06930</name>
</gene>
<dbReference type="InterPro" id="IPR036162">
    <property type="entry name" value="Resolvase-like_N_sf"/>
</dbReference>
<proteinExistence type="predicted"/>
<dbReference type="Gene3D" id="3.90.1750.20">
    <property type="entry name" value="Putative Large Serine Recombinase, Chain B, Domain 2"/>
    <property type="match status" value="1"/>
</dbReference>
<dbReference type="SUPFAM" id="SSF53041">
    <property type="entry name" value="Resolvase-like"/>
    <property type="match status" value="1"/>
</dbReference>
<evidence type="ECO:0000256" key="1">
    <source>
        <dbReference type="SAM" id="Coils"/>
    </source>
</evidence>
<dbReference type="InterPro" id="IPR006119">
    <property type="entry name" value="Resolv_N"/>
</dbReference>
<dbReference type="InterPro" id="IPR011109">
    <property type="entry name" value="DNA_bind_recombinase_dom"/>
</dbReference>
<evidence type="ECO:0000313" key="4">
    <source>
        <dbReference type="EMBL" id="OUQ05050.1"/>
    </source>
</evidence>
<evidence type="ECO:0000259" key="2">
    <source>
        <dbReference type="PROSITE" id="PS51736"/>
    </source>
</evidence>
<reference evidence="5" key="1">
    <citation type="submission" date="2017-04" db="EMBL/GenBank/DDBJ databases">
        <title>Function of individual gut microbiota members based on whole genome sequencing of pure cultures obtained from chicken caecum.</title>
        <authorList>
            <person name="Medvecky M."/>
            <person name="Cejkova D."/>
            <person name="Polansky O."/>
            <person name="Karasova D."/>
            <person name="Kubasova T."/>
            <person name="Cizek A."/>
            <person name="Rychlik I."/>
        </authorList>
    </citation>
    <scope>NUCLEOTIDE SEQUENCE [LARGE SCALE GENOMIC DNA]</scope>
    <source>
        <strain evidence="5">An149</strain>
    </source>
</reference>
<dbReference type="SMART" id="SM00857">
    <property type="entry name" value="Resolvase"/>
    <property type="match status" value="1"/>
</dbReference>
<dbReference type="PROSITE" id="PS51737">
    <property type="entry name" value="RECOMBINASE_DNA_BIND"/>
    <property type="match status" value="1"/>
</dbReference>
<dbReference type="GO" id="GO:0003677">
    <property type="term" value="F:DNA binding"/>
    <property type="evidence" value="ECO:0007669"/>
    <property type="project" value="InterPro"/>
</dbReference>
<dbReference type="PANTHER" id="PTHR30461:SF23">
    <property type="entry name" value="DNA RECOMBINASE-RELATED"/>
    <property type="match status" value="1"/>
</dbReference>
<keyword evidence="1" id="KW-0175">Coiled coil</keyword>
<accession>A0A1Y4QIV0</accession>
<comment type="caution">
    <text evidence="4">The sequence shown here is derived from an EMBL/GenBank/DDBJ whole genome shotgun (WGS) entry which is preliminary data.</text>
</comment>
<feature type="domain" description="Recombinase" evidence="3">
    <location>
        <begin position="173"/>
        <end position="316"/>
    </location>
</feature>
<protein>
    <recommendedName>
        <fullName evidence="6">Recombinase</fullName>
    </recommendedName>
</protein>
<feature type="domain" description="Resolvase/invertase-type recombinase catalytic" evidence="2">
    <location>
        <begin position="18"/>
        <end position="165"/>
    </location>
</feature>
<dbReference type="InterPro" id="IPR025827">
    <property type="entry name" value="Zn_ribbon_recom_dom"/>
</dbReference>
<dbReference type="Pfam" id="PF13408">
    <property type="entry name" value="Zn_ribbon_recom"/>
    <property type="match status" value="1"/>
</dbReference>
<dbReference type="Proteomes" id="UP000196258">
    <property type="component" value="Unassembled WGS sequence"/>
</dbReference>
<evidence type="ECO:0000313" key="5">
    <source>
        <dbReference type="Proteomes" id="UP000196258"/>
    </source>
</evidence>
<name>A0A1Y4QIV0_9FIRM</name>
<dbReference type="AlphaFoldDB" id="A0A1Y4QIV0"/>
<evidence type="ECO:0000259" key="3">
    <source>
        <dbReference type="PROSITE" id="PS51737"/>
    </source>
</evidence>
<dbReference type="Gene3D" id="3.40.50.1390">
    <property type="entry name" value="Resolvase, N-terminal catalytic domain"/>
    <property type="match status" value="1"/>
</dbReference>
<dbReference type="RefSeq" id="WP_087256350.1">
    <property type="nucleotide sequence ID" value="NZ_NFLB01000007.1"/>
</dbReference>
<organism evidence="4 5">
    <name type="scientific">Thomasclavelia spiroformis</name>
    <dbReference type="NCBI Taxonomy" id="29348"/>
    <lineage>
        <taxon>Bacteria</taxon>
        <taxon>Bacillati</taxon>
        <taxon>Bacillota</taxon>
        <taxon>Erysipelotrichia</taxon>
        <taxon>Erysipelotrichales</taxon>
        <taxon>Coprobacillaceae</taxon>
        <taxon>Thomasclavelia</taxon>
    </lineage>
</organism>
<sequence length="546" mass="64349">MILLKEKDTYIMTDNKYLVGAYERLSKEDDKKDESSSIESQKMIIESFAKFNQLKIIKHYSDDGFTGSNFNRPAFEALKNDIEKGIINCVIVKDLSRLGRELYETGGYIEEYFLSKQVRFIAINDGYDSNVGDAMLGIRLSVNDLYLRDTSKKIRSSFDAKRKKGDYIGSFAKYGYQKDPQNPKHLIIDPVTSKIVKQMFEWVVQGLGTSAIAHRLTKAKIPIPSIYKKEDRTNHQNKLNDGLGIWRPQTVKNIVSDQMYLGHMVQSRWKKLSYNSKKLVELPPSSWIIVKNTHEPIVSQELFDAVQQELSKYHKYRAHHEKRFLFQGLLKCKECGHNLSISTRKTKKNIQHWTQCNYYSKYSKYGMCTSHRLNYDLLEKDLLKFLKFAGKKFLEDYNYECLLNESMQINQKKLVEIKDSLKKVQREILKKERMLTRLYEDRLDEIISVKQYTLMSKKMENELNDLEVKKNELTKSILLYKNDYLDNDIEKYKQMINDFMSFKFPTNELMFQLIDKIEIDKDKNVEVFFKVNISKYINIDCIEVTK</sequence>
<dbReference type="Pfam" id="PF07508">
    <property type="entry name" value="Recombinase"/>
    <property type="match status" value="1"/>
</dbReference>
<feature type="coiled-coil region" evidence="1">
    <location>
        <begin position="407"/>
        <end position="483"/>
    </location>
</feature>
<evidence type="ECO:0008006" key="6">
    <source>
        <dbReference type="Google" id="ProtNLM"/>
    </source>
</evidence>
<dbReference type="Pfam" id="PF00239">
    <property type="entry name" value="Resolvase"/>
    <property type="match status" value="1"/>
</dbReference>
<dbReference type="PANTHER" id="PTHR30461">
    <property type="entry name" value="DNA-INVERTASE FROM LAMBDOID PROPHAGE"/>
    <property type="match status" value="1"/>
</dbReference>
<dbReference type="InterPro" id="IPR038109">
    <property type="entry name" value="DNA_bind_recomb_sf"/>
</dbReference>